<evidence type="ECO:0000313" key="3">
    <source>
        <dbReference type="Proteomes" id="UP000000311"/>
    </source>
</evidence>
<keyword evidence="3" id="KW-1185">Reference proteome</keyword>
<dbReference type="OrthoDB" id="6600151at2759"/>
<feature type="transmembrane region" description="Helical" evidence="1">
    <location>
        <begin position="37"/>
        <end position="62"/>
    </location>
</feature>
<dbReference type="Proteomes" id="UP000000311">
    <property type="component" value="Unassembled WGS sequence"/>
</dbReference>
<protein>
    <submittedName>
        <fullName evidence="2">Uncharacterized protein</fullName>
    </submittedName>
</protein>
<dbReference type="AlphaFoldDB" id="E2AKT7"/>
<dbReference type="KEGG" id="cfo:105253556"/>
<name>E2AKT7_CAMFO</name>
<proteinExistence type="predicted"/>
<keyword evidence="1" id="KW-0472">Membrane</keyword>
<sequence length="95" mass="11042">MVKVNIRWKTAEDYNLLRGSSFATKINYFWRKGWTEIPVVMGGSILMLAGFAMGGYAIYYGLSHDMTPKYYKTTRIYRPDDPRVQTIRYVSVLDS</sequence>
<dbReference type="FunCoup" id="E2AKT7">
    <property type="interactions" value="7"/>
</dbReference>
<keyword evidence="1" id="KW-0812">Transmembrane</keyword>
<dbReference type="InParanoid" id="E2AKT7"/>
<reference evidence="2 3" key="1">
    <citation type="journal article" date="2010" name="Science">
        <title>Genomic comparison of the ants Camponotus floridanus and Harpegnathos saltator.</title>
        <authorList>
            <person name="Bonasio R."/>
            <person name="Zhang G."/>
            <person name="Ye C."/>
            <person name="Mutti N.S."/>
            <person name="Fang X."/>
            <person name="Qin N."/>
            <person name="Donahue G."/>
            <person name="Yang P."/>
            <person name="Li Q."/>
            <person name="Li C."/>
            <person name="Zhang P."/>
            <person name="Huang Z."/>
            <person name="Berger S.L."/>
            <person name="Reinberg D."/>
            <person name="Wang J."/>
            <person name="Liebig J."/>
        </authorList>
    </citation>
    <scope>NUCLEOTIDE SEQUENCE [LARGE SCALE GENOMIC DNA]</scope>
    <source>
        <strain evidence="3">C129</strain>
    </source>
</reference>
<evidence type="ECO:0000313" key="2">
    <source>
        <dbReference type="EMBL" id="EFN65960.1"/>
    </source>
</evidence>
<dbReference type="STRING" id="104421.E2AKT7"/>
<dbReference type="OMA" id="DMTPKYY"/>
<gene>
    <name evidence="2" type="ORF">EAG_06005</name>
</gene>
<organism evidence="3">
    <name type="scientific">Camponotus floridanus</name>
    <name type="common">Florida carpenter ant</name>
    <dbReference type="NCBI Taxonomy" id="104421"/>
    <lineage>
        <taxon>Eukaryota</taxon>
        <taxon>Metazoa</taxon>
        <taxon>Ecdysozoa</taxon>
        <taxon>Arthropoda</taxon>
        <taxon>Hexapoda</taxon>
        <taxon>Insecta</taxon>
        <taxon>Pterygota</taxon>
        <taxon>Neoptera</taxon>
        <taxon>Endopterygota</taxon>
        <taxon>Hymenoptera</taxon>
        <taxon>Apocrita</taxon>
        <taxon>Aculeata</taxon>
        <taxon>Formicoidea</taxon>
        <taxon>Formicidae</taxon>
        <taxon>Formicinae</taxon>
        <taxon>Camponotus</taxon>
    </lineage>
</organism>
<dbReference type="EMBL" id="GL440405">
    <property type="protein sequence ID" value="EFN65960.1"/>
    <property type="molecule type" value="Genomic_DNA"/>
</dbReference>
<accession>E2AKT7</accession>
<keyword evidence="1" id="KW-1133">Transmembrane helix</keyword>
<evidence type="ECO:0000256" key="1">
    <source>
        <dbReference type="SAM" id="Phobius"/>
    </source>
</evidence>